<evidence type="ECO:0000313" key="3">
    <source>
        <dbReference type="Proteomes" id="UP000238823"/>
    </source>
</evidence>
<dbReference type="Proteomes" id="UP000238823">
    <property type="component" value="Unassembled WGS sequence"/>
</dbReference>
<feature type="compositionally biased region" description="Low complexity" evidence="1">
    <location>
        <begin position="42"/>
        <end position="52"/>
    </location>
</feature>
<accession>A0A2S9YMW9</accession>
<dbReference type="AlphaFoldDB" id="A0A2S9YMW9"/>
<dbReference type="PROSITE" id="PS51257">
    <property type="entry name" value="PROKAR_LIPOPROTEIN"/>
    <property type="match status" value="1"/>
</dbReference>
<sequence length="396" mass="41579">MRSPVPITVVTALVVLAACGPRKPTVHDDEEGGAGDGDGDSTSESAGESDTGPAVAMCTLDNFETHPDRGQFMELGCVPVEDDGTCLACDQACMEAILWDCPIDDCCSDASCSPQDVSCIEGCVGHQLLCSEPLGDECCHLVTADHFGGIPGRPLRDDGAALLPALELLDDHPTAHEVEPGAAQAAATYREFARYERASVDAFLHAAILLEGLGAPAELIAAHHEAARQEATHARLALAAAEAVDGRRARLGDLPAAGASFELVAFVRDLARDGCVGELLAAREAIWAAAQPELTQRAELLGYWRTVANDEAEHAALAWRTLEWLLDVQPGLRGEVVDVFADAFAPRPGPPPADGDEREAYGLATPAIASRLREEVLAELQVAARVTLEASGAALS</sequence>
<comment type="caution">
    <text evidence="2">The sequence shown here is derived from an EMBL/GenBank/DDBJ whole genome shotgun (WGS) entry which is preliminary data.</text>
</comment>
<reference evidence="2 3" key="1">
    <citation type="submission" date="2018-03" db="EMBL/GenBank/DDBJ databases">
        <title>Draft Genome Sequences of the Obligatory Marine Myxobacteria Enhygromyxa salina SWB007.</title>
        <authorList>
            <person name="Poehlein A."/>
            <person name="Moghaddam J.A."/>
            <person name="Harms H."/>
            <person name="Alanjari M."/>
            <person name="Koenig G.M."/>
            <person name="Daniel R."/>
            <person name="Schaeberle T.F."/>
        </authorList>
    </citation>
    <scope>NUCLEOTIDE SEQUENCE [LARGE SCALE GENOMIC DNA]</scope>
    <source>
        <strain evidence="2 3">SWB007</strain>
    </source>
</reference>
<organism evidence="2 3">
    <name type="scientific">Enhygromyxa salina</name>
    <dbReference type="NCBI Taxonomy" id="215803"/>
    <lineage>
        <taxon>Bacteria</taxon>
        <taxon>Pseudomonadati</taxon>
        <taxon>Myxococcota</taxon>
        <taxon>Polyangia</taxon>
        <taxon>Nannocystales</taxon>
        <taxon>Nannocystaceae</taxon>
        <taxon>Enhygromyxa</taxon>
    </lineage>
</organism>
<feature type="region of interest" description="Disordered" evidence="1">
    <location>
        <begin position="23"/>
        <end position="52"/>
    </location>
</feature>
<proteinExistence type="predicted"/>
<evidence type="ECO:0000313" key="2">
    <source>
        <dbReference type="EMBL" id="PRQ06433.1"/>
    </source>
</evidence>
<dbReference type="EMBL" id="PVNL01000074">
    <property type="protein sequence ID" value="PRQ06433.1"/>
    <property type="molecule type" value="Genomic_DNA"/>
</dbReference>
<gene>
    <name evidence="2" type="ORF">ENSA7_37520</name>
</gene>
<evidence type="ECO:0008006" key="4">
    <source>
        <dbReference type="Google" id="ProtNLM"/>
    </source>
</evidence>
<name>A0A2S9YMW9_9BACT</name>
<feature type="compositionally biased region" description="Acidic residues" evidence="1">
    <location>
        <begin position="28"/>
        <end position="41"/>
    </location>
</feature>
<protein>
    <recommendedName>
        <fullName evidence="4">Lipoprotein</fullName>
    </recommendedName>
</protein>
<evidence type="ECO:0000256" key="1">
    <source>
        <dbReference type="SAM" id="MobiDB-lite"/>
    </source>
</evidence>